<dbReference type="Gene3D" id="3.40.50.2000">
    <property type="entry name" value="Glycogen Phosphorylase B"/>
    <property type="match status" value="4"/>
</dbReference>
<evidence type="ECO:0000313" key="5">
    <source>
        <dbReference type="Proteomes" id="UP000783287"/>
    </source>
</evidence>
<sequence>MRIGIDVTFLFDQYSRRGIGYYGRELLNQLLKDPNHTWVLFGFYDLRKNLEELGIKKSNNIEFVSFGNARNSNPFNVLYFRFKYLKKIRSAKLDLYFAPSFERGLPVGHVKTAVMIHDVIPYATKSYSQKNKLINFIKGIFYKRNLEVAKRADLILTNSDFSKREIVNKAGFKQEKVKRIHLGISERFRKDNISDETREIRRVLIMYKITQPYLLYYGGLESNKNIANVLRAFAQISMKHPDHKLVLAGKEFKVGWDNKAHPLTAGAMEVTQLIDDLKLKHKVIITGEVEGHHLPVILRNSVAFIHLSTYEGFGFSVLEASAAGVPVIAARRSSYPEILKETAEFVDPFDKEAIANSIAKLIKDEKHRDSLVKKALENSEKYTWEKTASETLIEFEKMGKEIKPLNIAYVVPYFHPIRGGAENNALALAKHMVRLGHNVTVFTTNTDKGDYPKEEEYEGIIIRRFNKINSQYYFGIYPNMLFALLSHNADIIHAHGFGFIWHDFCLVLKKIVSRRTKFINTPHGPFMALSDYSFSQRLLKAGYTFIQKRFLNRLYSSVIQVNPSQVNWIQNYNISPEKVTYIPNGINKKELDEVDTADLVKEHKLNRKILISFIGRYEKYKGLQDIISALTKIDSKTIKLIAIGNEGAYLNTLKQQVEENKLENKVEILVSPSDDIKDKVLQESKIFILPSDWEAFGISILEAMAKENAIISTRTEGGEFLIKDGKNGYLYDFSDVNELTKLIEKLVSDKKLLANIAKNNKDKAKGFTWEKISQDYYKLLYEITK</sequence>
<gene>
    <name evidence="4" type="ORF">KC909_00470</name>
</gene>
<protein>
    <submittedName>
        <fullName evidence="4">Glycosyltransferase</fullName>
        <ecNumber evidence="4">2.4.-.-</ecNumber>
    </submittedName>
</protein>
<dbReference type="EMBL" id="JAGQLK010000006">
    <property type="protein sequence ID" value="MCA9382818.1"/>
    <property type="molecule type" value="Genomic_DNA"/>
</dbReference>
<dbReference type="EC" id="2.4.-.-" evidence="4"/>
<dbReference type="CDD" id="cd03809">
    <property type="entry name" value="GT4_MtfB-like"/>
    <property type="match status" value="1"/>
</dbReference>
<dbReference type="InterPro" id="IPR028098">
    <property type="entry name" value="Glyco_trans_4-like_N"/>
</dbReference>
<dbReference type="PANTHER" id="PTHR46401:SF2">
    <property type="entry name" value="GLYCOSYLTRANSFERASE WBBK-RELATED"/>
    <property type="match status" value="1"/>
</dbReference>
<dbReference type="PANTHER" id="PTHR46401">
    <property type="entry name" value="GLYCOSYLTRANSFERASE WBBK-RELATED"/>
    <property type="match status" value="1"/>
</dbReference>
<evidence type="ECO:0000256" key="1">
    <source>
        <dbReference type="ARBA" id="ARBA00022679"/>
    </source>
</evidence>
<reference evidence="4" key="2">
    <citation type="journal article" date="2021" name="Microbiome">
        <title>Successional dynamics and alternative stable states in a saline activated sludge microbial community over 9 years.</title>
        <authorList>
            <person name="Wang Y."/>
            <person name="Ye J."/>
            <person name="Ju F."/>
            <person name="Liu L."/>
            <person name="Boyd J.A."/>
            <person name="Deng Y."/>
            <person name="Parks D.H."/>
            <person name="Jiang X."/>
            <person name="Yin X."/>
            <person name="Woodcroft B.J."/>
            <person name="Tyson G.W."/>
            <person name="Hugenholtz P."/>
            <person name="Polz M.F."/>
            <person name="Zhang T."/>
        </authorList>
    </citation>
    <scope>NUCLEOTIDE SEQUENCE</scope>
    <source>
        <strain evidence="4">HKST-UBA14</strain>
    </source>
</reference>
<accession>A0A955L543</accession>
<dbReference type="Pfam" id="PF13439">
    <property type="entry name" value="Glyco_transf_4"/>
    <property type="match status" value="2"/>
</dbReference>
<dbReference type="Proteomes" id="UP000783287">
    <property type="component" value="Unassembled WGS sequence"/>
</dbReference>
<dbReference type="AlphaFoldDB" id="A0A955L543"/>
<keyword evidence="4" id="KW-0328">Glycosyltransferase</keyword>
<evidence type="ECO:0000259" key="2">
    <source>
        <dbReference type="Pfam" id="PF00534"/>
    </source>
</evidence>
<dbReference type="CDD" id="cd03801">
    <property type="entry name" value="GT4_PimA-like"/>
    <property type="match status" value="1"/>
</dbReference>
<feature type="domain" description="Glycosyl transferase family 1" evidence="2">
    <location>
        <begin position="210"/>
        <end position="375"/>
    </location>
</feature>
<evidence type="ECO:0000313" key="4">
    <source>
        <dbReference type="EMBL" id="MCA9382818.1"/>
    </source>
</evidence>
<feature type="domain" description="Glycosyltransferase subfamily 4-like N-terminal" evidence="3">
    <location>
        <begin position="18"/>
        <end position="185"/>
    </location>
</feature>
<proteinExistence type="predicted"/>
<feature type="domain" description="Glycosyltransferase subfamily 4-like N-terminal" evidence="3">
    <location>
        <begin position="419"/>
        <end position="587"/>
    </location>
</feature>
<comment type="caution">
    <text evidence="4">The sequence shown here is derived from an EMBL/GenBank/DDBJ whole genome shotgun (WGS) entry which is preliminary data.</text>
</comment>
<dbReference type="Pfam" id="PF00534">
    <property type="entry name" value="Glycos_transf_1"/>
    <property type="match status" value="2"/>
</dbReference>
<dbReference type="SUPFAM" id="SSF53756">
    <property type="entry name" value="UDP-Glycosyltransferase/glycogen phosphorylase"/>
    <property type="match status" value="2"/>
</dbReference>
<keyword evidence="1 4" id="KW-0808">Transferase</keyword>
<dbReference type="GO" id="GO:0016757">
    <property type="term" value="F:glycosyltransferase activity"/>
    <property type="evidence" value="ECO:0007669"/>
    <property type="project" value="UniProtKB-KW"/>
</dbReference>
<name>A0A955L543_9BACT</name>
<reference evidence="4" key="1">
    <citation type="submission" date="2020-04" db="EMBL/GenBank/DDBJ databases">
        <authorList>
            <person name="Zhang T."/>
        </authorList>
    </citation>
    <scope>NUCLEOTIDE SEQUENCE</scope>
    <source>
        <strain evidence="4">HKST-UBA14</strain>
    </source>
</reference>
<dbReference type="InterPro" id="IPR001296">
    <property type="entry name" value="Glyco_trans_1"/>
</dbReference>
<evidence type="ECO:0000259" key="3">
    <source>
        <dbReference type="Pfam" id="PF13439"/>
    </source>
</evidence>
<feature type="domain" description="Glycosyl transferase family 1" evidence="2">
    <location>
        <begin position="602"/>
        <end position="762"/>
    </location>
</feature>
<organism evidence="4 5">
    <name type="scientific">Candidatus Dojkabacteria bacterium</name>
    <dbReference type="NCBI Taxonomy" id="2099670"/>
    <lineage>
        <taxon>Bacteria</taxon>
        <taxon>Candidatus Dojkabacteria</taxon>
    </lineage>
</organism>